<gene>
    <name evidence="4" type="ORF">C0Q70_13014</name>
</gene>
<proteinExistence type="predicted"/>
<protein>
    <recommendedName>
        <fullName evidence="3">EF-hand domain-containing protein</fullName>
    </recommendedName>
</protein>
<evidence type="ECO:0000313" key="4">
    <source>
        <dbReference type="EMBL" id="PVD27839.1"/>
    </source>
</evidence>
<reference evidence="4 5" key="1">
    <citation type="submission" date="2018-04" db="EMBL/GenBank/DDBJ databases">
        <title>The genome of golden apple snail Pomacea canaliculata provides insight into stress tolerance and invasive adaptation.</title>
        <authorList>
            <person name="Liu C."/>
            <person name="Liu B."/>
            <person name="Ren Y."/>
            <person name="Zhang Y."/>
            <person name="Wang H."/>
            <person name="Li S."/>
            <person name="Jiang F."/>
            <person name="Yin L."/>
            <person name="Zhang G."/>
            <person name="Qian W."/>
            <person name="Fan W."/>
        </authorList>
    </citation>
    <scope>NUCLEOTIDE SEQUENCE [LARGE SCALE GENOMIC DNA]</scope>
    <source>
        <strain evidence="4">SZHN2017</strain>
        <tissue evidence="4">Muscle</tissue>
    </source>
</reference>
<dbReference type="Proteomes" id="UP000245119">
    <property type="component" value="Linkage Group LG7"/>
</dbReference>
<evidence type="ECO:0000256" key="2">
    <source>
        <dbReference type="SAM" id="SignalP"/>
    </source>
</evidence>
<dbReference type="PROSITE" id="PS00018">
    <property type="entry name" value="EF_HAND_1"/>
    <property type="match status" value="2"/>
</dbReference>
<dbReference type="PANTHER" id="PTHR10827">
    <property type="entry name" value="RETICULOCALBIN"/>
    <property type="match status" value="1"/>
</dbReference>
<feature type="domain" description="EF-hand" evidence="3">
    <location>
        <begin position="317"/>
        <end position="352"/>
    </location>
</feature>
<dbReference type="Pfam" id="PF13202">
    <property type="entry name" value="EF-hand_5"/>
    <property type="match status" value="1"/>
</dbReference>
<organism evidence="4 5">
    <name type="scientific">Pomacea canaliculata</name>
    <name type="common">Golden apple snail</name>
    <dbReference type="NCBI Taxonomy" id="400727"/>
    <lineage>
        <taxon>Eukaryota</taxon>
        <taxon>Metazoa</taxon>
        <taxon>Spiralia</taxon>
        <taxon>Lophotrochozoa</taxon>
        <taxon>Mollusca</taxon>
        <taxon>Gastropoda</taxon>
        <taxon>Caenogastropoda</taxon>
        <taxon>Architaenioglossa</taxon>
        <taxon>Ampullarioidea</taxon>
        <taxon>Ampullariidae</taxon>
        <taxon>Pomacea</taxon>
    </lineage>
</organism>
<dbReference type="Gene3D" id="1.10.238.10">
    <property type="entry name" value="EF-hand"/>
    <property type="match status" value="1"/>
</dbReference>
<dbReference type="AlphaFoldDB" id="A0A2T7P341"/>
<keyword evidence="2" id="KW-0732">Signal</keyword>
<dbReference type="GO" id="GO:0005509">
    <property type="term" value="F:calcium ion binding"/>
    <property type="evidence" value="ECO:0007669"/>
    <property type="project" value="InterPro"/>
</dbReference>
<feature type="domain" description="EF-hand" evidence="3">
    <location>
        <begin position="258"/>
        <end position="293"/>
    </location>
</feature>
<feature type="signal peptide" evidence="2">
    <location>
        <begin position="1"/>
        <end position="15"/>
    </location>
</feature>
<evidence type="ECO:0000256" key="1">
    <source>
        <dbReference type="ARBA" id="ARBA00022837"/>
    </source>
</evidence>
<dbReference type="InterPro" id="IPR002048">
    <property type="entry name" value="EF_hand_dom"/>
</dbReference>
<dbReference type="InterPro" id="IPR011992">
    <property type="entry name" value="EF-hand-dom_pair"/>
</dbReference>
<dbReference type="GO" id="GO:0005783">
    <property type="term" value="C:endoplasmic reticulum"/>
    <property type="evidence" value="ECO:0007669"/>
    <property type="project" value="TreeGrafter"/>
</dbReference>
<evidence type="ECO:0000259" key="3">
    <source>
        <dbReference type="PROSITE" id="PS50222"/>
    </source>
</evidence>
<dbReference type="InterPro" id="IPR018247">
    <property type="entry name" value="EF_Hand_1_Ca_BS"/>
</dbReference>
<dbReference type="SUPFAM" id="SSF47473">
    <property type="entry name" value="EF-hand"/>
    <property type="match status" value="3"/>
</dbReference>
<dbReference type="PROSITE" id="PS50222">
    <property type="entry name" value="EF_HAND_2"/>
    <property type="match status" value="2"/>
</dbReference>
<dbReference type="OrthoDB" id="6091374at2759"/>
<evidence type="ECO:0000313" key="5">
    <source>
        <dbReference type="Proteomes" id="UP000245119"/>
    </source>
</evidence>
<name>A0A2T7P341_POMCA</name>
<comment type="caution">
    <text evidence="4">The sequence shown here is derived from an EMBL/GenBank/DDBJ whole genome shotgun (WGS) entry which is preliminary data.</text>
</comment>
<accession>A0A2T7P341</accession>
<sequence>MKVVILSCLIAAVLGVDYDEAKAGFDALDLDDDGNITIEEKTATELPGTPEIVFHGYFNYHDKLDGAADGVISLSVAPVLFHIFDADGDNDANYVSKLFHATDINNDNLTLEEFGADLIPGSPPLDVESAFKFFDTKDLEENGLLDKSAVLFYFNGLDSNKDGRLTLAEYMENYFLLCCYMKDGLFVSKKRADYDEDKADDGIISIEEIAATQLPGTPEIVIQGTFNYYDKLDGAADGVISLSVAPVLFHIFDANGEMNYDEAKAGFDSTDLDADGVVRPEEMSTFIAKTDTNNDGEITLEDWFVTLPQGSKDNLRIDYDEAKRGFDSLDLNDDGEITLGDWFTTLPQVNDGIENEIVALYAA</sequence>
<dbReference type="EMBL" id="PZQS01000007">
    <property type="protein sequence ID" value="PVD27839.1"/>
    <property type="molecule type" value="Genomic_DNA"/>
</dbReference>
<feature type="chain" id="PRO_5015686117" description="EF-hand domain-containing protein" evidence="2">
    <location>
        <begin position="16"/>
        <end position="363"/>
    </location>
</feature>
<keyword evidence="1" id="KW-0106">Calcium</keyword>
<keyword evidence="5" id="KW-1185">Reference proteome</keyword>
<dbReference type="PANTHER" id="PTHR10827:SF52">
    <property type="entry name" value="IP16409P"/>
    <property type="match status" value="1"/>
</dbReference>